<reference evidence="2" key="1">
    <citation type="submission" date="2022-11" db="UniProtKB">
        <authorList>
            <consortium name="WormBaseParasite"/>
        </authorList>
    </citation>
    <scope>IDENTIFICATION</scope>
</reference>
<evidence type="ECO:0000313" key="1">
    <source>
        <dbReference type="Proteomes" id="UP000887580"/>
    </source>
</evidence>
<evidence type="ECO:0000313" key="2">
    <source>
        <dbReference type="WBParaSite" id="PS1159_v2.g22927.t1"/>
    </source>
</evidence>
<sequence length="758" mass="87071">MDDYENITDFEGAGTKEAIPSNEYGQFDETLTYICLQTHGKPPQSWDVYFWLGAESSTDRHCLAALKATELDKYLKYRSNMHREVQEHESAAFLAMFKGQIRYQKAGLLTKRLYHVKGKKHCRVVEVPFEFNSLNQDDVFILDAGDEIFVWNGPHSNNGEKVKGAEVARNIREFERAGRAKIEFIDDEWDSHVQFFAQLGCKPLPAVTRATDSDEEFEKRSNVSMQLFKVSDASGTLMIESVPGKISHKNLDTNDCFFLDTGSPASGLYAWLGKKCTEQERKAVWENALAYLKRKRLPLYTPICKVNENHEPALFRALLNFPPKKVEKHLVHSLSQGIASVDSSEIFDISKMQISRKQSIHQSIDDSSGKKKIWRVAAFDIHLIPESDYGIFYAGDSYIILYTSEKVPGGIIYYWLGNHSTIDEKATAAMFVNKIDENECKGKAMQMRVIQFKEPEHFLKMFGNVLVILKGGVESGFKSPKISLNDFFKRDDTCQMFQIRGRRIVEVNVEARNLNSNDIFFVKTSNKQGYTWIGKGASEEEQETALKIPEIFELIENKQIAEGEEPTAFWYLLGGKEPYAKGERLENPNPEYESRLFHCSNARGKFHVEEIVDFTQQRYVAADKSGRNEENTNLLVVKQKYEPATFKAYFGIWDENLWDNELGYGKLKELISRNVDFIHDTKNEPLQVRQMEAEFTKTHPIEVLRAKTDQLPFGVDAANKEKHLSDADFEKVFGMPKTHYEALPKWRQIEHKKRVGLF</sequence>
<proteinExistence type="predicted"/>
<dbReference type="WBParaSite" id="PS1159_v2.g22927.t1">
    <property type="protein sequence ID" value="PS1159_v2.g22927.t1"/>
    <property type="gene ID" value="PS1159_v2.g22927"/>
</dbReference>
<accession>A0AC35G1R8</accession>
<organism evidence="1 2">
    <name type="scientific">Panagrolaimus sp. PS1159</name>
    <dbReference type="NCBI Taxonomy" id="55785"/>
    <lineage>
        <taxon>Eukaryota</taxon>
        <taxon>Metazoa</taxon>
        <taxon>Ecdysozoa</taxon>
        <taxon>Nematoda</taxon>
        <taxon>Chromadorea</taxon>
        <taxon>Rhabditida</taxon>
        <taxon>Tylenchina</taxon>
        <taxon>Panagrolaimomorpha</taxon>
        <taxon>Panagrolaimoidea</taxon>
        <taxon>Panagrolaimidae</taxon>
        <taxon>Panagrolaimus</taxon>
    </lineage>
</organism>
<name>A0AC35G1R8_9BILA</name>
<dbReference type="Proteomes" id="UP000887580">
    <property type="component" value="Unplaced"/>
</dbReference>
<protein>
    <submittedName>
        <fullName evidence="2">HP domain-containing protein</fullName>
    </submittedName>
</protein>